<dbReference type="AlphaFoldDB" id="A0AA88X3X1"/>
<dbReference type="GO" id="GO:0009451">
    <property type="term" value="P:RNA modification"/>
    <property type="evidence" value="ECO:0007669"/>
    <property type="project" value="InterPro"/>
</dbReference>
<dbReference type="InterPro" id="IPR002885">
    <property type="entry name" value="PPR_rpt"/>
</dbReference>
<proteinExistence type="predicted"/>
<dbReference type="PANTHER" id="PTHR47926">
    <property type="entry name" value="PENTATRICOPEPTIDE REPEAT-CONTAINING PROTEIN"/>
    <property type="match status" value="1"/>
</dbReference>
<sequence>MGLEDDVYMGTSVIDMYCKCGRVRAARRAFGLMKEKNVKTWTAMIVFHELCDLKLHLRAVILPINIPRLLSVSPEFLVVIGKFVKEASRA</sequence>
<accession>A0AA88X3X1</accession>
<evidence type="ECO:0000256" key="2">
    <source>
        <dbReference type="PROSITE-ProRule" id="PRU00708"/>
    </source>
</evidence>
<dbReference type="InterPro" id="IPR046960">
    <property type="entry name" value="PPR_At4g14850-like_plant"/>
</dbReference>
<dbReference type="PANTHER" id="PTHR47926:SF500">
    <property type="entry name" value="REPEAT-CONTAINING PROTEIN, PUTATIVE-RELATED"/>
    <property type="match status" value="1"/>
</dbReference>
<evidence type="ECO:0008006" key="5">
    <source>
        <dbReference type="Google" id="ProtNLM"/>
    </source>
</evidence>
<reference evidence="3" key="1">
    <citation type="submission" date="2022-12" db="EMBL/GenBank/DDBJ databases">
        <title>Draft genome assemblies for two species of Escallonia (Escalloniales).</title>
        <authorList>
            <person name="Chanderbali A."/>
            <person name="Dervinis C."/>
            <person name="Anghel I."/>
            <person name="Soltis D."/>
            <person name="Soltis P."/>
            <person name="Zapata F."/>
        </authorList>
    </citation>
    <scope>NUCLEOTIDE SEQUENCE</scope>
    <source>
        <strain evidence="3">UCBG64.0493</strain>
        <tissue evidence="3">Leaf</tissue>
    </source>
</reference>
<comment type="caution">
    <text evidence="3">The sequence shown here is derived from an EMBL/GenBank/DDBJ whole genome shotgun (WGS) entry which is preliminary data.</text>
</comment>
<evidence type="ECO:0000256" key="1">
    <source>
        <dbReference type="ARBA" id="ARBA00022737"/>
    </source>
</evidence>
<keyword evidence="4" id="KW-1185">Reference proteome</keyword>
<dbReference type="Pfam" id="PF01535">
    <property type="entry name" value="PPR"/>
    <property type="match status" value="1"/>
</dbReference>
<organism evidence="3 4">
    <name type="scientific">Escallonia herrerae</name>
    <dbReference type="NCBI Taxonomy" id="1293975"/>
    <lineage>
        <taxon>Eukaryota</taxon>
        <taxon>Viridiplantae</taxon>
        <taxon>Streptophyta</taxon>
        <taxon>Embryophyta</taxon>
        <taxon>Tracheophyta</taxon>
        <taxon>Spermatophyta</taxon>
        <taxon>Magnoliopsida</taxon>
        <taxon>eudicotyledons</taxon>
        <taxon>Gunneridae</taxon>
        <taxon>Pentapetalae</taxon>
        <taxon>asterids</taxon>
        <taxon>campanulids</taxon>
        <taxon>Escalloniales</taxon>
        <taxon>Escalloniaceae</taxon>
        <taxon>Escallonia</taxon>
    </lineage>
</organism>
<feature type="repeat" description="PPR" evidence="2">
    <location>
        <begin position="6"/>
        <end position="40"/>
    </location>
</feature>
<dbReference type="InterPro" id="IPR011990">
    <property type="entry name" value="TPR-like_helical_dom_sf"/>
</dbReference>
<dbReference type="NCBIfam" id="TIGR00756">
    <property type="entry name" value="PPR"/>
    <property type="match status" value="1"/>
</dbReference>
<evidence type="ECO:0000313" key="3">
    <source>
        <dbReference type="EMBL" id="KAK3039146.1"/>
    </source>
</evidence>
<dbReference type="GO" id="GO:0003723">
    <property type="term" value="F:RNA binding"/>
    <property type="evidence" value="ECO:0007669"/>
    <property type="project" value="InterPro"/>
</dbReference>
<dbReference type="Proteomes" id="UP001188597">
    <property type="component" value="Unassembled WGS sequence"/>
</dbReference>
<dbReference type="EMBL" id="JAVXUP010000083">
    <property type="protein sequence ID" value="KAK3039146.1"/>
    <property type="molecule type" value="Genomic_DNA"/>
</dbReference>
<dbReference type="Gene3D" id="1.25.40.10">
    <property type="entry name" value="Tetratricopeptide repeat domain"/>
    <property type="match status" value="1"/>
</dbReference>
<gene>
    <name evidence="3" type="ORF">RJ639_028892</name>
</gene>
<keyword evidence="1" id="KW-0677">Repeat</keyword>
<protein>
    <recommendedName>
        <fullName evidence="5">Pentatricopeptide repeat-containing protein</fullName>
    </recommendedName>
</protein>
<name>A0AA88X3X1_9ASTE</name>
<evidence type="ECO:0000313" key="4">
    <source>
        <dbReference type="Proteomes" id="UP001188597"/>
    </source>
</evidence>
<dbReference type="PROSITE" id="PS51375">
    <property type="entry name" value="PPR"/>
    <property type="match status" value="1"/>
</dbReference>